<dbReference type="SUPFAM" id="SSF52980">
    <property type="entry name" value="Restriction endonuclease-like"/>
    <property type="match status" value="1"/>
</dbReference>
<keyword evidence="2" id="KW-0378">Hydrolase</keyword>
<dbReference type="InterPro" id="IPR008538">
    <property type="entry name" value="Uma2"/>
</dbReference>
<dbReference type="PANTHER" id="PTHR36558">
    <property type="entry name" value="GLR1098 PROTEIN"/>
    <property type="match status" value="1"/>
</dbReference>
<evidence type="ECO:0000259" key="1">
    <source>
        <dbReference type="Pfam" id="PF05685"/>
    </source>
</evidence>
<dbReference type="Proteomes" id="UP000199412">
    <property type="component" value="Unassembled WGS sequence"/>
</dbReference>
<gene>
    <name evidence="2" type="ORF">SAMN05421720_104242</name>
</gene>
<keyword evidence="2" id="KW-0540">Nuclease</keyword>
<dbReference type="Pfam" id="PF05685">
    <property type="entry name" value="Uma2"/>
    <property type="match status" value="1"/>
</dbReference>
<dbReference type="STRING" id="69960.SAMN05421720_104242"/>
<dbReference type="AlphaFoldDB" id="A0A1G7B5B9"/>
<keyword evidence="3" id="KW-1185">Reference proteome</keyword>
<dbReference type="PANTHER" id="PTHR36558:SF1">
    <property type="entry name" value="RESTRICTION ENDONUCLEASE DOMAIN-CONTAINING PROTEIN-RELATED"/>
    <property type="match status" value="1"/>
</dbReference>
<dbReference type="GO" id="GO:0004519">
    <property type="term" value="F:endonuclease activity"/>
    <property type="evidence" value="ECO:0007669"/>
    <property type="project" value="UniProtKB-KW"/>
</dbReference>
<dbReference type="RefSeq" id="WP_218128340.1">
    <property type="nucleotide sequence ID" value="NZ_FNAP01000004.1"/>
</dbReference>
<accession>A0A1G7B5B9</accession>
<name>A0A1G7B5B9_9PROT</name>
<feature type="domain" description="Putative restriction endonuclease" evidence="1">
    <location>
        <begin position="15"/>
        <end position="164"/>
    </location>
</feature>
<dbReference type="EMBL" id="FNAP01000004">
    <property type="protein sequence ID" value="SDE22221.1"/>
    <property type="molecule type" value="Genomic_DNA"/>
</dbReference>
<dbReference type="InterPro" id="IPR012296">
    <property type="entry name" value="Nuclease_put_TT1808"/>
</dbReference>
<dbReference type="InterPro" id="IPR011335">
    <property type="entry name" value="Restrct_endonuc-II-like"/>
</dbReference>
<protein>
    <submittedName>
        <fullName evidence="2">Endonuclease, Uma2 family (Restriction endonuclease fold)</fullName>
    </submittedName>
</protein>
<keyword evidence="2" id="KW-0255">Endonuclease</keyword>
<organism evidence="2 3">
    <name type="scientific">Rhodospira trueperi</name>
    <dbReference type="NCBI Taxonomy" id="69960"/>
    <lineage>
        <taxon>Bacteria</taxon>
        <taxon>Pseudomonadati</taxon>
        <taxon>Pseudomonadota</taxon>
        <taxon>Alphaproteobacteria</taxon>
        <taxon>Rhodospirillales</taxon>
        <taxon>Rhodospirillaceae</taxon>
        <taxon>Rhodospira</taxon>
    </lineage>
</organism>
<evidence type="ECO:0000313" key="3">
    <source>
        <dbReference type="Proteomes" id="UP000199412"/>
    </source>
</evidence>
<evidence type="ECO:0000313" key="2">
    <source>
        <dbReference type="EMBL" id="SDE22221.1"/>
    </source>
</evidence>
<reference evidence="2 3" key="1">
    <citation type="submission" date="2016-10" db="EMBL/GenBank/DDBJ databases">
        <authorList>
            <person name="de Groot N.N."/>
        </authorList>
    </citation>
    <scope>NUCLEOTIDE SEQUENCE [LARGE SCALE GENOMIC DNA]</scope>
    <source>
        <strain evidence="2 3">ATCC 700224</strain>
    </source>
</reference>
<dbReference type="CDD" id="cd06260">
    <property type="entry name" value="DUF820-like"/>
    <property type="match status" value="1"/>
</dbReference>
<dbReference type="Gene3D" id="3.90.1570.10">
    <property type="entry name" value="tt1808, chain A"/>
    <property type="match status" value="1"/>
</dbReference>
<sequence length="184" mass="19703">MSVPEQAGSIMSRAAFLRWAEEREGRAERVEGRAVAMAPERRAHVRVKQSLWRALSDALDAAGSPCEAFVDGLTVEIGEDGDFVPDVLVDCGAGGPDDVAAVNPLVVVEVLSPGSARVDTGYKLTGYFSVDSIHHYLVVDPLGRRLVHHARAGDGTLRTTILSEGRLRLDPPGCDISVGDLFRA</sequence>
<proteinExistence type="predicted"/>